<dbReference type="Gramene" id="OQU83997">
    <property type="protein sequence ID" value="OQU83997"/>
    <property type="gene ID" value="SORBI_3005G211801"/>
</dbReference>
<feature type="signal peptide" evidence="1">
    <location>
        <begin position="1"/>
        <end position="25"/>
    </location>
</feature>
<evidence type="ECO:0000313" key="3">
    <source>
        <dbReference type="Proteomes" id="UP000000768"/>
    </source>
</evidence>
<dbReference type="InParanoid" id="A0A1Z5RK05"/>
<reference evidence="2 3" key="1">
    <citation type="journal article" date="2009" name="Nature">
        <title>The Sorghum bicolor genome and the diversification of grasses.</title>
        <authorList>
            <person name="Paterson A.H."/>
            <person name="Bowers J.E."/>
            <person name="Bruggmann R."/>
            <person name="Dubchak I."/>
            <person name="Grimwood J."/>
            <person name="Gundlach H."/>
            <person name="Haberer G."/>
            <person name="Hellsten U."/>
            <person name="Mitros T."/>
            <person name="Poliakov A."/>
            <person name="Schmutz J."/>
            <person name="Spannagl M."/>
            <person name="Tang H."/>
            <person name="Wang X."/>
            <person name="Wicker T."/>
            <person name="Bharti A.K."/>
            <person name="Chapman J."/>
            <person name="Feltus F.A."/>
            <person name="Gowik U."/>
            <person name="Grigoriev I.V."/>
            <person name="Lyons E."/>
            <person name="Maher C.A."/>
            <person name="Martis M."/>
            <person name="Narechania A."/>
            <person name="Otillar R.P."/>
            <person name="Penning B.W."/>
            <person name="Salamov A.A."/>
            <person name="Wang Y."/>
            <person name="Zhang L."/>
            <person name="Carpita N.C."/>
            <person name="Freeling M."/>
            <person name="Gingle A.R."/>
            <person name="Hash C.T."/>
            <person name="Keller B."/>
            <person name="Klein P."/>
            <person name="Kresovich S."/>
            <person name="McCann M.C."/>
            <person name="Ming R."/>
            <person name="Peterson D.G."/>
            <person name="Mehboob-ur-Rahman"/>
            <person name="Ware D."/>
            <person name="Westhoff P."/>
            <person name="Mayer K.F."/>
            <person name="Messing J."/>
            <person name="Rokhsar D.S."/>
        </authorList>
    </citation>
    <scope>NUCLEOTIDE SEQUENCE [LARGE SCALE GENOMIC DNA]</scope>
    <source>
        <strain evidence="3">cv. BTx623</strain>
    </source>
</reference>
<gene>
    <name evidence="2" type="ORF">SORBI_3005G211801</name>
</gene>
<reference evidence="3" key="2">
    <citation type="journal article" date="2018" name="Plant J.">
        <title>The Sorghum bicolor reference genome: improved assembly, gene annotations, a transcriptome atlas, and signatures of genome organization.</title>
        <authorList>
            <person name="McCormick R.F."/>
            <person name="Truong S.K."/>
            <person name="Sreedasyam A."/>
            <person name="Jenkins J."/>
            <person name="Shu S."/>
            <person name="Sims D."/>
            <person name="Kennedy M."/>
            <person name="Amirebrahimi M."/>
            <person name="Weers B.D."/>
            <person name="McKinley B."/>
            <person name="Mattison A."/>
            <person name="Morishige D.T."/>
            <person name="Grimwood J."/>
            <person name="Schmutz J."/>
            <person name="Mullet J.E."/>
        </authorList>
    </citation>
    <scope>NUCLEOTIDE SEQUENCE [LARGE SCALE GENOMIC DNA]</scope>
    <source>
        <strain evidence="3">cv. BTx623</strain>
    </source>
</reference>
<dbReference type="EMBL" id="CM000764">
    <property type="protein sequence ID" value="OQU83997.1"/>
    <property type="molecule type" value="Genomic_DNA"/>
</dbReference>
<keyword evidence="1" id="KW-0732">Signal</keyword>
<sequence>MTAGKAALLLLVVAAAVCLVGSVSGSVCTRQEKDRLLHVCAIVIEKGAPPGWILEACCRMALEKQAATDKKWLDCIVSLLTDKDKQKYDPSKIRDLQRKCPPLGPTPALFDLQVSRV</sequence>
<feature type="chain" id="PRO_5013278238" description="Bifunctional inhibitor/plant lipid transfer protein/seed storage helical domain-containing protein" evidence="1">
    <location>
        <begin position="26"/>
        <end position="117"/>
    </location>
</feature>
<organism evidence="2 3">
    <name type="scientific">Sorghum bicolor</name>
    <name type="common">Sorghum</name>
    <name type="synonym">Sorghum vulgare</name>
    <dbReference type="NCBI Taxonomy" id="4558"/>
    <lineage>
        <taxon>Eukaryota</taxon>
        <taxon>Viridiplantae</taxon>
        <taxon>Streptophyta</taxon>
        <taxon>Embryophyta</taxon>
        <taxon>Tracheophyta</taxon>
        <taxon>Spermatophyta</taxon>
        <taxon>Magnoliopsida</taxon>
        <taxon>Liliopsida</taxon>
        <taxon>Poales</taxon>
        <taxon>Poaceae</taxon>
        <taxon>PACMAD clade</taxon>
        <taxon>Panicoideae</taxon>
        <taxon>Andropogonodae</taxon>
        <taxon>Andropogoneae</taxon>
        <taxon>Sorghinae</taxon>
        <taxon>Sorghum</taxon>
    </lineage>
</organism>
<dbReference type="ExpressionAtlas" id="A0A1Z5RK05">
    <property type="expression patterns" value="baseline"/>
</dbReference>
<dbReference type="OMA" id="VCAIVIK"/>
<name>A0A1Z5RK05_SORBI</name>
<dbReference type="AlphaFoldDB" id="A0A1Z5RK05"/>
<protein>
    <recommendedName>
        <fullName evidence="4">Bifunctional inhibitor/plant lipid transfer protein/seed storage helical domain-containing protein</fullName>
    </recommendedName>
</protein>
<accession>A0A1Z5RK05</accession>
<evidence type="ECO:0008006" key="4">
    <source>
        <dbReference type="Google" id="ProtNLM"/>
    </source>
</evidence>
<dbReference type="Proteomes" id="UP000000768">
    <property type="component" value="Chromosome 5"/>
</dbReference>
<keyword evidence="3" id="KW-1185">Reference proteome</keyword>
<evidence type="ECO:0000256" key="1">
    <source>
        <dbReference type="SAM" id="SignalP"/>
    </source>
</evidence>
<proteinExistence type="predicted"/>
<evidence type="ECO:0000313" key="2">
    <source>
        <dbReference type="EMBL" id="OQU83997.1"/>
    </source>
</evidence>